<evidence type="ECO:0000313" key="11">
    <source>
        <dbReference type="Proteomes" id="UP000054558"/>
    </source>
</evidence>
<dbReference type="EMBL" id="DF238177">
    <property type="protein sequence ID" value="GAQ92968.1"/>
    <property type="molecule type" value="Genomic_DNA"/>
</dbReference>
<evidence type="ECO:0000256" key="3">
    <source>
        <dbReference type="ARBA" id="ARBA00006958"/>
    </source>
</evidence>
<reference evidence="10 11" key="1">
    <citation type="journal article" date="2014" name="Nat. Commun.">
        <title>Klebsormidium flaccidum genome reveals primary factors for plant terrestrial adaptation.</title>
        <authorList>
            <person name="Hori K."/>
            <person name="Maruyama F."/>
            <person name="Fujisawa T."/>
            <person name="Togashi T."/>
            <person name="Yamamoto N."/>
            <person name="Seo M."/>
            <person name="Sato S."/>
            <person name="Yamada T."/>
            <person name="Mori H."/>
            <person name="Tajima N."/>
            <person name="Moriyama T."/>
            <person name="Ikeuchi M."/>
            <person name="Watanabe M."/>
            <person name="Wada H."/>
            <person name="Kobayashi K."/>
            <person name="Saito M."/>
            <person name="Masuda T."/>
            <person name="Sasaki-Sekimoto Y."/>
            <person name="Mashiguchi K."/>
            <person name="Awai K."/>
            <person name="Shimojima M."/>
            <person name="Masuda S."/>
            <person name="Iwai M."/>
            <person name="Nobusawa T."/>
            <person name="Narise T."/>
            <person name="Kondo S."/>
            <person name="Saito H."/>
            <person name="Sato R."/>
            <person name="Murakawa M."/>
            <person name="Ihara Y."/>
            <person name="Oshima-Yamada Y."/>
            <person name="Ohtaka K."/>
            <person name="Satoh M."/>
            <person name="Sonobe K."/>
            <person name="Ishii M."/>
            <person name="Ohtani R."/>
            <person name="Kanamori-Sato M."/>
            <person name="Honoki R."/>
            <person name="Miyazaki D."/>
            <person name="Mochizuki H."/>
            <person name="Umetsu J."/>
            <person name="Higashi K."/>
            <person name="Shibata D."/>
            <person name="Kamiya Y."/>
            <person name="Sato N."/>
            <person name="Nakamura Y."/>
            <person name="Tabata S."/>
            <person name="Ida S."/>
            <person name="Kurokawa K."/>
            <person name="Ohta H."/>
        </authorList>
    </citation>
    <scope>NUCLEOTIDE SEQUENCE [LARGE SCALE GENOMIC DNA]</scope>
    <source>
        <strain evidence="10 11">NIES-2285</strain>
    </source>
</reference>
<organism evidence="10 11">
    <name type="scientific">Klebsormidium nitens</name>
    <name type="common">Green alga</name>
    <name type="synonym">Ulothrix nitens</name>
    <dbReference type="NCBI Taxonomy" id="105231"/>
    <lineage>
        <taxon>Eukaryota</taxon>
        <taxon>Viridiplantae</taxon>
        <taxon>Streptophyta</taxon>
        <taxon>Klebsormidiophyceae</taxon>
        <taxon>Klebsormidiales</taxon>
        <taxon>Klebsormidiaceae</taxon>
        <taxon>Klebsormidium</taxon>
    </lineage>
</organism>
<keyword evidence="7" id="KW-0539">Nucleus</keyword>
<feature type="transmembrane region" description="Helical" evidence="8">
    <location>
        <begin position="7"/>
        <end position="25"/>
    </location>
</feature>
<evidence type="ECO:0000259" key="9">
    <source>
        <dbReference type="Pfam" id="PF13359"/>
    </source>
</evidence>
<keyword evidence="4" id="KW-0540">Nuclease</keyword>
<evidence type="ECO:0000313" key="10">
    <source>
        <dbReference type="EMBL" id="GAQ92968.1"/>
    </source>
</evidence>
<feature type="domain" description="DDE Tnp4" evidence="9">
    <location>
        <begin position="301"/>
        <end position="465"/>
    </location>
</feature>
<evidence type="ECO:0000256" key="8">
    <source>
        <dbReference type="SAM" id="Phobius"/>
    </source>
</evidence>
<dbReference type="Proteomes" id="UP000054558">
    <property type="component" value="Unassembled WGS sequence"/>
</dbReference>
<gene>
    <name evidence="10" type="ORF">KFL_012280015</name>
</gene>
<keyword evidence="6" id="KW-0378">Hydrolase</keyword>
<dbReference type="GO" id="GO:0016787">
    <property type="term" value="F:hydrolase activity"/>
    <property type="evidence" value="ECO:0007669"/>
    <property type="project" value="UniProtKB-KW"/>
</dbReference>
<accession>A0A1Y1IXF4</accession>
<dbReference type="InterPro" id="IPR045249">
    <property type="entry name" value="HARBI1-like"/>
</dbReference>
<proteinExistence type="inferred from homology"/>
<evidence type="ECO:0000256" key="5">
    <source>
        <dbReference type="ARBA" id="ARBA00022723"/>
    </source>
</evidence>
<dbReference type="OMA" id="RHITCGH"/>
<dbReference type="AlphaFoldDB" id="A0A1Y1IXF4"/>
<evidence type="ECO:0000256" key="7">
    <source>
        <dbReference type="ARBA" id="ARBA00023242"/>
    </source>
</evidence>
<keyword evidence="8" id="KW-1133">Transmembrane helix</keyword>
<sequence length="514" mass="58740">MRTNCRCWNIGFVSATMLVWAFLFLSKVAYEPRFAICSVKEKAGRPRRVCPVWPYIRSSGLLWIFLCPRRRDAAGLFIRLPDTMAPLWQELPFFSVLVSLMSTIAARTLGQPLPFARRSHQMDTEDDDRVYLIVGLSSLDISEDLLPIEKDMTGKFYIKPCSLAWWNSFYQDVASDEARWHKLLRVSRGTFQELEEELKEALETNVPKFSFSKIPNRILTVDRQLAMTLHRLATGNSAFTISELFGVSEPTLYLTVRKVCSSIWYKLKPQHVFLPSTPAGMQKVIDGFEEKRGLPNCCGAIDCTHFVLELPNKETSTCWFDRDHNYSMIMQGLVDADGKFLDVCIGWPGSTNDSRVLRNSELCHKIINQEWLQGPTKRLRGCDVGQYIVGDSGFPAYSWLVVPYPGDHLPEVRDRFNYFHSSTRIIVECAFGRLKGIWRILLRRIYKPDIKFLPITIGACVVLHNMMLQNGDYVNERLIPLPDEPEPAGPNGGRGNQDAASVRDALAEYLFWNC</sequence>
<dbReference type="PANTHER" id="PTHR22930">
    <property type="match status" value="1"/>
</dbReference>
<keyword evidence="11" id="KW-1185">Reference proteome</keyword>
<evidence type="ECO:0000256" key="6">
    <source>
        <dbReference type="ARBA" id="ARBA00022801"/>
    </source>
</evidence>
<protein>
    <recommendedName>
        <fullName evidence="9">DDE Tnp4 domain-containing protein</fullName>
    </recommendedName>
</protein>
<comment type="subcellular location">
    <subcellularLocation>
        <location evidence="2">Nucleus</location>
    </subcellularLocation>
</comment>
<evidence type="ECO:0000256" key="2">
    <source>
        <dbReference type="ARBA" id="ARBA00004123"/>
    </source>
</evidence>
<keyword evidence="8" id="KW-0812">Transmembrane</keyword>
<dbReference type="GO" id="GO:0046872">
    <property type="term" value="F:metal ion binding"/>
    <property type="evidence" value="ECO:0007669"/>
    <property type="project" value="UniProtKB-KW"/>
</dbReference>
<evidence type="ECO:0000256" key="1">
    <source>
        <dbReference type="ARBA" id="ARBA00001968"/>
    </source>
</evidence>
<dbReference type="PANTHER" id="PTHR22930:SF85">
    <property type="entry name" value="GH03217P-RELATED"/>
    <property type="match status" value="1"/>
</dbReference>
<name>A0A1Y1IXF4_KLENI</name>
<dbReference type="GO" id="GO:0004518">
    <property type="term" value="F:nuclease activity"/>
    <property type="evidence" value="ECO:0007669"/>
    <property type="project" value="UniProtKB-KW"/>
</dbReference>
<dbReference type="GO" id="GO:0005634">
    <property type="term" value="C:nucleus"/>
    <property type="evidence" value="ECO:0007669"/>
    <property type="project" value="UniProtKB-SubCell"/>
</dbReference>
<dbReference type="Pfam" id="PF13359">
    <property type="entry name" value="DDE_Tnp_4"/>
    <property type="match status" value="1"/>
</dbReference>
<keyword evidence="5" id="KW-0479">Metal-binding</keyword>
<dbReference type="InterPro" id="IPR027806">
    <property type="entry name" value="HARBI1_dom"/>
</dbReference>
<dbReference type="OrthoDB" id="2668416at2759"/>
<evidence type="ECO:0000256" key="4">
    <source>
        <dbReference type="ARBA" id="ARBA00022722"/>
    </source>
</evidence>
<comment type="cofactor">
    <cofactor evidence="1">
        <name>a divalent metal cation</name>
        <dbReference type="ChEBI" id="CHEBI:60240"/>
    </cofactor>
</comment>
<keyword evidence="8" id="KW-0472">Membrane</keyword>
<dbReference type="STRING" id="105231.A0A1Y1IXF4"/>
<comment type="similarity">
    <text evidence="3">Belongs to the HARBI1 family.</text>
</comment>